<dbReference type="Pfam" id="PF00156">
    <property type="entry name" value="Pribosyltran"/>
    <property type="match status" value="1"/>
</dbReference>
<name>A0A430ACA9_9ENTE</name>
<proteinExistence type="inferred from homology"/>
<dbReference type="Gene3D" id="3.40.50.2020">
    <property type="match status" value="1"/>
</dbReference>
<dbReference type="EMBL" id="NGJY01000001">
    <property type="protein sequence ID" value="RSU04855.1"/>
    <property type="molecule type" value="Genomic_DNA"/>
</dbReference>
<reference evidence="3 4" key="1">
    <citation type="submission" date="2017-05" db="EMBL/GenBank/DDBJ databases">
        <title>Vagococcus spp. assemblies.</title>
        <authorList>
            <person name="Gulvik C.A."/>
        </authorList>
    </citation>
    <scope>NUCLEOTIDE SEQUENCE [LARGE SCALE GENOMIC DNA]</scope>
    <source>
        <strain evidence="3 4">CCUG 41755</strain>
    </source>
</reference>
<accession>A0A430ACA9</accession>
<comment type="caution">
    <text evidence="3">The sequence shown here is derived from an EMBL/GenBank/DDBJ whole genome shotgun (WGS) entry which is preliminary data.</text>
</comment>
<keyword evidence="4" id="KW-1185">Reference proteome</keyword>
<protein>
    <recommendedName>
        <fullName evidence="2">Phosphoribosyltransferase domain-containing protein</fullName>
    </recommendedName>
</protein>
<dbReference type="CDD" id="cd06223">
    <property type="entry name" value="PRTases_typeI"/>
    <property type="match status" value="1"/>
</dbReference>
<dbReference type="RefSeq" id="WP_126830532.1">
    <property type="nucleotide sequence ID" value="NZ_CBCRYB010000002.1"/>
</dbReference>
<dbReference type="PANTHER" id="PTHR47505:SF1">
    <property type="entry name" value="DNA UTILIZATION PROTEIN YHGH"/>
    <property type="match status" value="1"/>
</dbReference>
<evidence type="ECO:0000313" key="3">
    <source>
        <dbReference type="EMBL" id="RSU04855.1"/>
    </source>
</evidence>
<evidence type="ECO:0000259" key="2">
    <source>
        <dbReference type="Pfam" id="PF00156"/>
    </source>
</evidence>
<feature type="domain" description="Phosphoribosyltransferase" evidence="2">
    <location>
        <begin position="156"/>
        <end position="228"/>
    </location>
</feature>
<dbReference type="SUPFAM" id="SSF53271">
    <property type="entry name" value="PRTase-like"/>
    <property type="match status" value="1"/>
</dbReference>
<dbReference type="OrthoDB" id="9779910at2"/>
<dbReference type="Proteomes" id="UP000287101">
    <property type="component" value="Unassembled WGS sequence"/>
</dbReference>
<evidence type="ECO:0000256" key="1">
    <source>
        <dbReference type="ARBA" id="ARBA00008007"/>
    </source>
</evidence>
<dbReference type="InterPro" id="IPR000836">
    <property type="entry name" value="PRTase_dom"/>
</dbReference>
<dbReference type="AlphaFoldDB" id="A0A430ACA9"/>
<dbReference type="InterPro" id="IPR051910">
    <property type="entry name" value="ComF/GntX_DNA_util-trans"/>
</dbReference>
<organism evidence="3 4">
    <name type="scientific">Vagococcus fessus</name>
    <dbReference type="NCBI Taxonomy" id="120370"/>
    <lineage>
        <taxon>Bacteria</taxon>
        <taxon>Bacillati</taxon>
        <taxon>Bacillota</taxon>
        <taxon>Bacilli</taxon>
        <taxon>Lactobacillales</taxon>
        <taxon>Enterococcaceae</taxon>
        <taxon>Vagococcus</taxon>
    </lineage>
</organism>
<sequence length="229" mass="26343">MKCMICERQLAARLSLVDLFLFKALMPEVICLTCKREFERIDKNISCPNCSKPNVGGICQDCLTWDRLDNLGRIQHEALFSYNKAMQEWFKQYKFSGDMRLASCFRSDLKQLLDRYRGWIITTIPLGDQRLQERGFNQVDELLNQAGVKVIPLFTKCETVYGAQSEKGRYERLRTPQTFALYSNSEIDFKTAKIVVVDDVYTTGRTLRHACSLLKGVGVSEIRTVSLAR</sequence>
<dbReference type="InterPro" id="IPR029057">
    <property type="entry name" value="PRTase-like"/>
</dbReference>
<gene>
    <name evidence="3" type="ORF">CBF31_02215</name>
</gene>
<comment type="similarity">
    <text evidence="1">Belongs to the ComF/GntX family.</text>
</comment>
<dbReference type="PANTHER" id="PTHR47505">
    <property type="entry name" value="DNA UTILIZATION PROTEIN YHGH"/>
    <property type="match status" value="1"/>
</dbReference>
<evidence type="ECO:0000313" key="4">
    <source>
        <dbReference type="Proteomes" id="UP000287101"/>
    </source>
</evidence>